<gene>
    <name evidence="1" type="ORF">ALC57_08949</name>
</gene>
<protein>
    <submittedName>
        <fullName evidence="1">Uncharacterized protein</fullName>
    </submittedName>
</protein>
<dbReference type="STRING" id="471704.A0A151J666"/>
<proteinExistence type="predicted"/>
<dbReference type="EMBL" id="KQ979869">
    <property type="protein sequence ID" value="KYN18721.1"/>
    <property type="molecule type" value="Genomic_DNA"/>
</dbReference>
<dbReference type="AlphaFoldDB" id="A0A151J666"/>
<evidence type="ECO:0000313" key="2">
    <source>
        <dbReference type="Proteomes" id="UP000078492"/>
    </source>
</evidence>
<sequence>MLFDSLTFLERHITQRRSFSNVNFIKLSGPSSVSETSLKTQRSMIPQEDHEIFINNDSNHTLISKERCNTLSKMSVPTNQPNLCSELNRQSSIPSSRQTFASDMEGSAMVSPSCFLGKQAFKKRKIDPMETAFHQMNNTLSTMANKVCSRRTPVNDNDADVLIRKLITTELQRAIEPHKSELKQKLMV</sequence>
<reference evidence="1 2" key="1">
    <citation type="submission" date="2015-09" db="EMBL/GenBank/DDBJ databases">
        <title>Trachymyrmex cornetzi WGS genome.</title>
        <authorList>
            <person name="Nygaard S."/>
            <person name="Hu H."/>
            <person name="Boomsma J."/>
            <person name="Zhang G."/>
        </authorList>
    </citation>
    <scope>NUCLEOTIDE SEQUENCE [LARGE SCALE GENOMIC DNA]</scope>
    <source>
        <strain evidence="1">Tcor2-1</strain>
        <tissue evidence="1">Whole body</tissue>
    </source>
</reference>
<accession>A0A151J666</accession>
<organism evidence="1 2">
    <name type="scientific">Trachymyrmex cornetzi</name>
    <dbReference type="NCBI Taxonomy" id="471704"/>
    <lineage>
        <taxon>Eukaryota</taxon>
        <taxon>Metazoa</taxon>
        <taxon>Ecdysozoa</taxon>
        <taxon>Arthropoda</taxon>
        <taxon>Hexapoda</taxon>
        <taxon>Insecta</taxon>
        <taxon>Pterygota</taxon>
        <taxon>Neoptera</taxon>
        <taxon>Endopterygota</taxon>
        <taxon>Hymenoptera</taxon>
        <taxon>Apocrita</taxon>
        <taxon>Aculeata</taxon>
        <taxon>Formicoidea</taxon>
        <taxon>Formicidae</taxon>
        <taxon>Myrmicinae</taxon>
        <taxon>Trachymyrmex</taxon>
    </lineage>
</organism>
<evidence type="ECO:0000313" key="1">
    <source>
        <dbReference type="EMBL" id="KYN18721.1"/>
    </source>
</evidence>
<dbReference type="Proteomes" id="UP000078492">
    <property type="component" value="Unassembled WGS sequence"/>
</dbReference>
<keyword evidence="2" id="KW-1185">Reference proteome</keyword>
<name>A0A151J666_9HYME</name>